<dbReference type="InterPro" id="IPR004705">
    <property type="entry name" value="Cation/H_exchanger_CPA1_bac"/>
</dbReference>
<dbReference type="NCBIfam" id="TIGR00831">
    <property type="entry name" value="a_cpa1"/>
    <property type="match status" value="1"/>
</dbReference>
<keyword evidence="4 10" id="KW-0812">Transmembrane</keyword>
<dbReference type="Gene3D" id="1.20.1530.20">
    <property type="match status" value="1"/>
</dbReference>
<dbReference type="InterPro" id="IPR018422">
    <property type="entry name" value="Cation/H_exchanger_CPA1"/>
</dbReference>
<feature type="transmembrane region" description="Helical" evidence="10">
    <location>
        <begin position="83"/>
        <end position="104"/>
    </location>
</feature>
<proteinExistence type="inferred from homology"/>
<evidence type="ECO:0000313" key="12">
    <source>
        <dbReference type="EMBL" id="SEE39043.1"/>
    </source>
</evidence>
<organism evidence="12 13">
    <name type="scientific">Arthrobacter alpinus</name>
    <dbReference type="NCBI Taxonomy" id="656366"/>
    <lineage>
        <taxon>Bacteria</taxon>
        <taxon>Bacillati</taxon>
        <taxon>Actinomycetota</taxon>
        <taxon>Actinomycetes</taxon>
        <taxon>Micrococcales</taxon>
        <taxon>Micrococcaceae</taxon>
        <taxon>Arthrobacter</taxon>
    </lineage>
</organism>
<evidence type="ECO:0000256" key="10">
    <source>
        <dbReference type="RuleBase" id="RU366002"/>
    </source>
</evidence>
<feature type="transmembrane region" description="Helical" evidence="10">
    <location>
        <begin position="260"/>
        <end position="280"/>
    </location>
</feature>
<sequence length="529" mass="56805">MLGLEIVVILGVTIMVCSGLSRRLHIAPPLLLLISGVLLGFVPVLRGVSLPPEVVLFLFLPALLFWESLTTSLREIRANFRGILLNSTLLVVVTAGVLAVIAHLCGVPWGPAWVLGAALAPTDATAVGALTRNLPRRHVTLLRAESLVNDGTALVIYGIAVTYTLGTEALAPLHVTWLVVLAYGGGVLIGTVIAWLVIRLRARLDHPLQETVLTILTPFAAYLMAEAIEASGVLAVVTAGLIMSQAAPRRGRAATRRQSQGFWSLSTFLLNASLFVLVGLELQVATRALDAGLILRGLGLVGIISIALIVVRIAFLFAVTHAIRLLDRRPAQRLRRMGARARIVSGVAGFRGAVSLAAALGVPLLLASGEPFPDRDLIVFVTAGVIVVTSVVQGMLLPIVVRWASLPHDAGLEEERLLALTAATEEALEALDAVAARLGTDAPVTGRLRDEYLAHLYVLRAGGSTSEDVDDEVLRDRQYTALRLEILETKRATVVRLRDEEHIDDTVLRQIQAKLDSEELRLVPEDLTD</sequence>
<gene>
    <name evidence="12" type="ORF">SAMN04489740_1295</name>
</gene>
<feature type="transmembrane region" description="Helical" evidence="10">
    <location>
        <begin position="110"/>
        <end position="130"/>
    </location>
</feature>
<feature type="transmembrane region" description="Helical" evidence="10">
    <location>
        <begin position="300"/>
        <end position="323"/>
    </location>
</feature>
<accession>A0A1H5IFN2</accession>
<reference evidence="12 13" key="1">
    <citation type="submission" date="2016-10" db="EMBL/GenBank/DDBJ databases">
        <authorList>
            <person name="de Groot N.N."/>
        </authorList>
    </citation>
    <scope>NUCLEOTIDE SEQUENCE [LARGE SCALE GENOMIC DNA]</scope>
    <source>
        <strain evidence="12 13">DSM 22274</strain>
    </source>
</reference>
<comment type="subcellular location">
    <subcellularLocation>
        <location evidence="1 10">Cell membrane</location>
        <topology evidence="1 10">Multi-pass membrane protein</topology>
    </subcellularLocation>
</comment>
<dbReference type="InterPro" id="IPR006153">
    <property type="entry name" value="Cation/H_exchanger_TM"/>
</dbReference>
<evidence type="ECO:0000256" key="3">
    <source>
        <dbReference type="ARBA" id="ARBA00022475"/>
    </source>
</evidence>
<keyword evidence="6 10" id="KW-0915">Sodium</keyword>
<dbReference type="EMBL" id="FNTV01000001">
    <property type="protein sequence ID" value="SEE39043.1"/>
    <property type="molecule type" value="Genomic_DNA"/>
</dbReference>
<feature type="transmembrane region" description="Helical" evidence="10">
    <location>
        <begin position="151"/>
        <end position="171"/>
    </location>
</feature>
<evidence type="ECO:0000256" key="4">
    <source>
        <dbReference type="ARBA" id="ARBA00022692"/>
    </source>
</evidence>
<keyword evidence="7 10" id="KW-0406">Ion transport</keyword>
<keyword evidence="8 10" id="KW-0472">Membrane</keyword>
<evidence type="ECO:0000313" key="13">
    <source>
        <dbReference type="Proteomes" id="UP000182725"/>
    </source>
</evidence>
<keyword evidence="10" id="KW-0050">Antiport</keyword>
<name>A0A1H5IFN2_9MICC</name>
<evidence type="ECO:0000256" key="6">
    <source>
        <dbReference type="ARBA" id="ARBA00023053"/>
    </source>
</evidence>
<feature type="transmembrane region" description="Helical" evidence="10">
    <location>
        <begin position="6"/>
        <end position="23"/>
    </location>
</feature>
<keyword evidence="5 10" id="KW-1133">Transmembrane helix</keyword>
<dbReference type="GO" id="GO:0015386">
    <property type="term" value="F:potassium:proton antiporter activity"/>
    <property type="evidence" value="ECO:0007669"/>
    <property type="project" value="TreeGrafter"/>
</dbReference>
<keyword evidence="3 10" id="KW-1003">Cell membrane</keyword>
<evidence type="ECO:0000256" key="8">
    <source>
        <dbReference type="ARBA" id="ARBA00023136"/>
    </source>
</evidence>
<comment type="function">
    <text evidence="10">Na(+)/H(+) antiporter that extrudes sodium in exchange for external protons.</text>
</comment>
<feature type="transmembrane region" description="Helical" evidence="10">
    <location>
        <begin position="378"/>
        <end position="401"/>
    </location>
</feature>
<dbReference type="Proteomes" id="UP000182725">
    <property type="component" value="Unassembled WGS sequence"/>
</dbReference>
<dbReference type="GO" id="GO:0015385">
    <property type="term" value="F:sodium:proton antiporter activity"/>
    <property type="evidence" value="ECO:0007669"/>
    <property type="project" value="InterPro"/>
</dbReference>
<dbReference type="PANTHER" id="PTHR10110">
    <property type="entry name" value="SODIUM/HYDROGEN EXCHANGER"/>
    <property type="match status" value="1"/>
</dbReference>
<evidence type="ECO:0000256" key="9">
    <source>
        <dbReference type="ARBA" id="ARBA00023201"/>
    </source>
</evidence>
<dbReference type="GO" id="GO:0098719">
    <property type="term" value="P:sodium ion import across plasma membrane"/>
    <property type="evidence" value="ECO:0007669"/>
    <property type="project" value="TreeGrafter"/>
</dbReference>
<keyword evidence="2 10" id="KW-0813">Transport</keyword>
<comment type="similarity">
    <text evidence="10">Belongs to the monovalent cation:proton antiporter 1 (CPA1) transporter (TC 2.A.36) family.</text>
</comment>
<dbReference type="AlphaFoldDB" id="A0A1H5IFN2"/>
<evidence type="ECO:0000256" key="5">
    <source>
        <dbReference type="ARBA" id="ARBA00022989"/>
    </source>
</evidence>
<keyword evidence="9 10" id="KW-0739">Sodium transport</keyword>
<dbReference type="PANTHER" id="PTHR10110:SF86">
    <property type="entry name" value="SODIUM_HYDROGEN EXCHANGER 7"/>
    <property type="match status" value="1"/>
</dbReference>
<feature type="domain" description="Cation/H+ exchanger transmembrane" evidence="11">
    <location>
        <begin position="13"/>
        <end position="403"/>
    </location>
</feature>
<evidence type="ECO:0000256" key="1">
    <source>
        <dbReference type="ARBA" id="ARBA00004651"/>
    </source>
</evidence>
<protein>
    <submittedName>
        <fullName evidence="12">Sodium/proton antiporter, CPA1 family</fullName>
    </submittedName>
</protein>
<feature type="transmembrane region" description="Helical" evidence="10">
    <location>
        <begin position="177"/>
        <end position="198"/>
    </location>
</feature>
<dbReference type="RefSeq" id="WP_074713143.1">
    <property type="nucleotide sequence ID" value="NZ_FNTV01000001.1"/>
</dbReference>
<feature type="transmembrane region" description="Helical" evidence="10">
    <location>
        <begin position="30"/>
        <end position="48"/>
    </location>
</feature>
<dbReference type="GO" id="GO:0005886">
    <property type="term" value="C:plasma membrane"/>
    <property type="evidence" value="ECO:0007669"/>
    <property type="project" value="UniProtKB-SubCell"/>
</dbReference>
<dbReference type="Pfam" id="PF00999">
    <property type="entry name" value="Na_H_Exchanger"/>
    <property type="match status" value="1"/>
</dbReference>
<evidence type="ECO:0000256" key="2">
    <source>
        <dbReference type="ARBA" id="ARBA00022448"/>
    </source>
</evidence>
<dbReference type="GO" id="GO:0051453">
    <property type="term" value="P:regulation of intracellular pH"/>
    <property type="evidence" value="ECO:0007669"/>
    <property type="project" value="TreeGrafter"/>
</dbReference>
<evidence type="ECO:0000259" key="11">
    <source>
        <dbReference type="Pfam" id="PF00999"/>
    </source>
</evidence>
<feature type="transmembrane region" description="Helical" evidence="10">
    <location>
        <begin position="54"/>
        <end position="71"/>
    </location>
</feature>
<dbReference type="InterPro" id="IPR038770">
    <property type="entry name" value="Na+/solute_symporter_sf"/>
</dbReference>
<feature type="transmembrane region" description="Helical" evidence="10">
    <location>
        <begin position="343"/>
        <end position="366"/>
    </location>
</feature>
<evidence type="ECO:0000256" key="7">
    <source>
        <dbReference type="ARBA" id="ARBA00023065"/>
    </source>
</evidence>